<proteinExistence type="predicted"/>
<dbReference type="InterPro" id="IPR000182">
    <property type="entry name" value="GNAT_dom"/>
</dbReference>
<protein>
    <submittedName>
        <fullName evidence="2">GNAT family N-acetyltransferase</fullName>
    </submittedName>
</protein>
<dbReference type="Gene3D" id="3.40.630.30">
    <property type="match status" value="1"/>
</dbReference>
<dbReference type="Pfam" id="PF00583">
    <property type="entry name" value="Acetyltransf_1"/>
    <property type="match status" value="1"/>
</dbReference>
<dbReference type="PIRSF" id="PIRSF037663">
    <property type="entry name" value="Acetyltransf_GNAT_prd"/>
    <property type="match status" value="1"/>
</dbReference>
<sequence>MNIREITANDAEKFVDLIKQVEDSSPFMLMEPGERKITVDLQRLAIEQMEKESNSTIFITEQNGELIGYLIVIGGKAKRTKHTAYLVTGILENHRGKGVGTKLFQQLDAWSSDRQIKRIELTVVTQNEAGLSLYQKMGFEIEGTKRSSLLINGELLDEYFMSKIK</sequence>
<dbReference type="PROSITE" id="PS51186">
    <property type="entry name" value="GNAT"/>
    <property type="match status" value="1"/>
</dbReference>
<dbReference type="CDD" id="cd04301">
    <property type="entry name" value="NAT_SF"/>
    <property type="match status" value="1"/>
</dbReference>
<dbReference type="RefSeq" id="WP_336496552.1">
    <property type="nucleotide sequence ID" value="NZ_JBAWSY010000002.1"/>
</dbReference>
<dbReference type="PANTHER" id="PTHR43415:SF3">
    <property type="entry name" value="GNAT-FAMILY ACETYLTRANSFERASE"/>
    <property type="match status" value="1"/>
</dbReference>
<organism evidence="2 3">
    <name type="scientific">Psychrobacillus mangrovi</name>
    <dbReference type="NCBI Taxonomy" id="3117745"/>
    <lineage>
        <taxon>Bacteria</taxon>
        <taxon>Bacillati</taxon>
        <taxon>Bacillota</taxon>
        <taxon>Bacilli</taxon>
        <taxon>Bacillales</taxon>
        <taxon>Bacillaceae</taxon>
        <taxon>Psychrobacillus</taxon>
    </lineage>
</organism>
<gene>
    <name evidence="2" type="ORF">WAX74_04930</name>
</gene>
<keyword evidence="3" id="KW-1185">Reference proteome</keyword>
<evidence type="ECO:0000313" key="3">
    <source>
        <dbReference type="Proteomes" id="UP001364890"/>
    </source>
</evidence>
<dbReference type="PANTHER" id="PTHR43415">
    <property type="entry name" value="SPERMIDINE N(1)-ACETYLTRANSFERASE"/>
    <property type="match status" value="1"/>
</dbReference>
<dbReference type="EMBL" id="JBAWSY010000002">
    <property type="protein sequence ID" value="MEI4769003.1"/>
    <property type="molecule type" value="Genomic_DNA"/>
</dbReference>
<dbReference type="SUPFAM" id="SSF55729">
    <property type="entry name" value="Acyl-CoA N-acyltransferases (Nat)"/>
    <property type="match status" value="1"/>
</dbReference>
<dbReference type="InterPro" id="IPR016181">
    <property type="entry name" value="Acyl_CoA_acyltransferase"/>
</dbReference>
<dbReference type="Proteomes" id="UP001364890">
    <property type="component" value="Unassembled WGS sequence"/>
</dbReference>
<evidence type="ECO:0000259" key="1">
    <source>
        <dbReference type="PROSITE" id="PS51186"/>
    </source>
</evidence>
<comment type="caution">
    <text evidence="2">The sequence shown here is derived from an EMBL/GenBank/DDBJ whole genome shotgun (WGS) entry which is preliminary data.</text>
</comment>
<evidence type="ECO:0000313" key="2">
    <source>
        <dbReference type="EMBL" id="MEI4769003.1"/>
    </source>
</evidence>
<name>A0ABU8F1U9_9BACI</name>
<accession>A0ABU8F1U9</accession>
<feature type="domain" description="N-acetyltransferase" evidence="1">
    <location>
        <begin position="1"/>
        <end position="165"/>
    </location>
</feature>
<dbReference type="InterPro" id="IPR017255">
    <property type="entry name" value="AcTrfase_GNAT_prd"/>
</dbReference>
<reference evidence="2 3" key="1">
    <citation type="submission" date="2024-01" db="EMBL/GenBank/DDBJ databases">
        <title>Seven novel Bacillus-like species.</title>
        <authorList>
            <person name="Liu G."/>
        </authorList>
    </citation>
    <scope>NUCLEOTIDE SEQUENCE [LARGE SCALE GENOMIC DNA]</scope>
    <source>
        <strain evidence="2 3">FJAT-51614</strain>
    </source>
</reference>